<dbReference type="EMBL" id="BMMS01000006">
    <property type="protein sequence ID" value="GGO84852.1"/>
    <property type="molecule type" value="Genomic_DNA"/>
</dbReference>
<dbReference type="InterPro" id="IPR013519">
    <property type="entry name" value="Int_alpha_beta-p"/>
</dbReference>
<dbReference type="Proteomes" id="UP000641932">
    <property type="component" value="Unassembled WGS sequence"/>
</dbReference>
<dbReference type="PANTHER" id="PTHR23220">
    <property type="entry name" value="INTEGRIN ALPHA"/>
    <property type="match status" value="1"/>
</dbReference>
<dbReference type="GO" id="GO:0098609">
    <property type="term" value="P:cell-cell adhesion"/>
    <property type="evidence" value="ECO:0007669"/>
    <property type="project" value="TreeGrafter"/>
</dbReference>
<comment type="caution">
    <text evidence="5">The sequence shown here is derived from an EMBL/GenBank/DDBJ whole genome shotgun (WGS) entry which is preliminary data.</text>
</comment>
<evidence type="ECO:0000256" key="2">
    <source>
        <dbReference type="ARBA" id="ARBA00022737"/>
    </source>
</evidence>
<dbReference type="InterPro" id="IPR013517">
    <property type="entry name" value="FG-GAP"/>
</dbReference>
<name>A0A917ZL56_9ACTN</name>
<sequence>MPDSDDGTDDFGSAVSVGDVNGDGYPDVAVGAPNEDYGGLENAGKVTVLPGRKGGLSGTGAKAFTSSTSGVPGTAKAQGDFGIGLKVVDTNGDGRAEVLVGALDGTENGALWSFRGTSSGTTVTGSRHVGATALGLPAGAGLRVGSRYNC</sequence>
<dbReference type="Pfam" id="PF01839">
    <property type="entry name" value="FG-GAP"/>
    <property type="match status" value="2"/>
</dbReference>
<dbReference type="Gene3D" id="2.130.10.130">
    <property type="entry name" value="Integrin alpha, N-terminal"/>
    <property type="match status" value="1"/>
</dbReference>
<dbReference type="InterPro" id="IPR028994">
    <property type="entry name" value="Integrin_alpha_N"/>
</dbReference>
<dbReference type="GO" id="GO:0033627">
    <property type="term" value="P:cell adhesion mediated by integrin"/>
    <property type="evidence" value="ECO:0007669"/>
    <property type="project" value="TreeGrafter"/>
</dbReference>
<evidence type="ECO:0000256" key="4">
    <source>
        <dbReference type="SAM" id="MobiDB-lite"/>
    </source>
</evidence>
<reference evidence="5" key="2">
    <citation type="submission" date="2020-09" db="EMBL/GenBank/DDBJ databases">
        <authorList>
            <person name="Sun Q."/>
            <person name="Zhou Y."/>
        </authorList>
    </citation>
    <scope>NUCLEOTIDE SEQUENCE</scope>
    <source>
        <strain evidence="5">CGMCC 4.7201</strain>
    </source>
</reference>
<keyword evidence="6" id="KW-1185">Reference proteome</keyword>
<organism evidence="5 6">
    <name type="scientific">Wenjunlia tyrosinilytica</name>
    <dbReference type="NCBI Taxonomy" id="1544741"/>
    <lineage>
        <taxon>Bacteria</taxon>
        <taxon>Bacillati</taxon>
        <taxon>Actinomycetota</taxon>
        <taxon>Actinomycetes</taxon>
        <taxon>Kitasatosporales</taxon>
        <taxon>Streptomycetaceae</taxon>
        <taxon>Wenjunlia</taxon>
    </lineage>
</organism>
<keyword evidence="1" id="KW-0732">Signal</keyword>
<dbReference type="RefSeq" id="WP_189130951.1">
    <property type="nucleotide sequence ID" value="NZ_BMMS01000006.1"/>
</dbReference>
<reference evidence="5" key="1">
    <citation type="journal article" date="2014" name="Int. J. Syst. Evol. Microbiol.">
        <title>Complete genome sequence of Corynebacterium casei LMG S-19264T (=DSM 44701T), isolated from a smear-ripened cheese.</title>
        <authorList>
            <consortium name="US DOE Joint Genome Institute (JGI-PGF)"/>
            <person name="Walter F."/>
            <person name="Albersmeier A."/>
            <person name="Kalinowski J."/>
            <person name="Ruckert C."/>
        </authorList>
    </citation>
    <scope>NUCLEOTIDE SEQUENCE</scope>
    <source>
        <strain evidence="5">CGMCC 4.7201</strain>
    </source>
</reference>
<keyword evidence="2" id="KW-0677">Repeat</keyword>
<evidence type="ECO:0000313" key="5">
    <source>
        <dbReference type="EMBL" id="GGO84852.1"/>
    </source>
</evidence>
<dbReference type="GO" id="GO:0008305">
    <property type="term" value="C:integrin complex"/>
    <property type="evidence" value="ECO:0007669"/>
    <property type="project" value="TreeGrafter"/>
</dbReference>
<dbReference type="SUPFAM" id="SSF69318">
    <property type="entry name" value="Integrin alpha N-terminal domain"/>
    <property type="match status" value="1"/>
</dbReference>
<dbReference type="PROSITE" id="PS51470">
    <property type="entry name" value="FG_GAP"/>
    <property type="match status" value="1"/>
</dbReference>
<dbReference type="GO" id="GO:0005178">
    <property type="term" value="F:integrin binding"/>
    <property type="evidence" value="ECO:0007669"/>
    <property type="project" value="TreeGrafter"/>
</dbReference>
<protein>
    <submittedName>
        <fullName evidence="5">Uncharacterized protein</fullName>
    </submittedName>
</protein>
<evidence type="ECO:0000256" key="3">
    <source>
        <dbReference type="ARBA" id="ARBA00023180"/>
    </source>
</evidence>
<accession>A0A917ZL56</accession>
<feature type="region of interest" description="Disordered" evidence="4">
    <location>
        <begin position="1"/>
        <end position="41"/>
    </location>
</feature>
<gene>
    <name evidence="5" type="ORF">GCM10012280_17280</name>
</gene>
<dbReference type="PANTHER" id="PTHR23220:SF122">
    <property type="entry name" value="INTEGRIN ALPHA-PS1"/>
    <property type="match status" value="1"/>
</dbReference>
<dbReference type="AlphaFoldDB" id="A0A917ZL56"/>
<dbReference type="GO" id="GO:0009897">
    <property type="term" value="C:external side of plasma membrane"/>
    <property type="evidence" value="ECO:0007669"/>
    <property type="project" value="TreeGrafter"/>
</dbReference>
<dbReference type="GO" id="GO:0007229">
    <property type="term" value="P:integrin-mediated signaling pathway"/>
    <property type="evidence" value="ECO:0007669"/>
    <property type="project" value="TreeGrafter"/>
</dbReference>
<evidence type="ECO:0000256" key="1">
    <source>
        <dbReference type="ARBA" id="ARBA00022729"/>
    </source>
</evidence>
<dbReference type="SMART" id="SM00191">
    <property type="entry name" value="Int_alpha"/>
    <property type="match status" value="2"/>
</dbReference>
<dbReference type="GO" id="GO:0007160">
    <property type="term" value="P:cell-matrix adhesion"/>
    <property type="evidence" value="ECO:0007669"/>
    <property type="project" value="TreeGrafter"/>
</dbReference>
<keyword evidence="3" id="KW-0325">Glycoprotein</keyword>
<evidence type="ECO:0000313" key="6">
    <source>
        <dbReference type="Proteomes" id="UP000641932"/>
    </source>
</evidence>
<proteinExistence type="predicted"/>